<reference evidence="2 3" key="1">
    <citation type="journal article" date="2018" name="PLoS Genet.">
        <title>Population sequencing reveals clonal diversity and ancestral inbreeding in the grapevine cultivar Chardonnay.</title>
        <authorList>
            <person name="Roach M.J."/>
            <person name="Johnson D.L."/>
            <person name="Bohlmann J."/>
            <person name="van Vuuren H.J."/>
            <person name="Jones S.J."/>
            <person name="Pretorius I.S."/>
            <person name="Schmidt S.A."/>
            <person name="Borneman A.R."/>
        </authorList>
    </citation>
    <scope>NUCLEOTIDE SEQUENCE [LARGE SCALE GENOMIC DNA]</scope>
    <source>
        <strain evidence="3">cv. Chardonnay</strain>
        <tissue evidence="2">Leaf</tissue>
    </source>
</reference>
<name>A0A438GGF5_VITVI</name>
<dbReference type="Pfam" id="PF22936">
    <property type="entry name" value="Pol_BBD"/>
    <property type="match status" value="1"/>
</dbReference>
<dbReference type="EMBL" id="QGNW01000442">
    <property type="protein sequence ID" value="RVW71282.1"/>
    <property type="molecule type" value="Genomic_DNA"/>
</dbReference>
<proteinExistence type="predicted"/>
<sequence length="142" mass="16442">MMASPTLGFDDTWFLDIGATRHLSHNQNNFHNVQPYQGDNQVAMDNGKKLTISNIGFKAFHIPHRFFHLQFAFHVPYLAINLISVSKFCYDNHCTLNSIPPSFVSRIISPRKHYYKATLNEGYTSFLFNIQLSHQHPFQIIT</sequence>
<feature type="domain" description="Retrovirus-related Pol polyprotein from transposon TNT 1-94-like beta-barrel" evidence="1">
    <location>
        <begin position="13"/>
        <end position="88"/>
    </location>
</feature>
<dbReference type="InterPro" id="IPR054722">
    <property type="entry name" value="PolX-like_BBD"/>
</dbReference>
<evidence type="ECO:0000259" key="1">
    <source>
        <dbReference type="Pfam" id="PF22936"/>
    </source>
</evidence>
<evidence type="ECO:0000313" key="2">
    <source>
        <dbReference type="EMBL" id="RVW71282.1"/>
    </source>
</evidence>
<accession>A0A438GGF5</accession>
<organism evidence="2 3">
    <name type="scientific">Vitis vinifera</name>
    <name type="common">Grape</name>
    <dbReference type="NCBI Taxonomy" id="29760"/>
    <lineage>
        <taxon>Eukaryota</taxon>
        <taxon>Viridiplantae</taxon>
        <taxon>Streptophyta</taxon>
        <taxon>Embryophyta</taxon>
        <taxon>Tracheophyta</taxon>
        <taxon>Spermatophyta</taxon>
        <taxon>Magnoliopsida</taxon>
        <taxon>eudicotyledons</taxon>
        <taxon>Gunneridae</taxon>
        <taxon>Pentapetalae</taxon>
        <taxon>rosids</taxon>
        <taxon>Vitales</taxon>
        <taxon>Vitaceae</taxon>
        <taxon>Viteae</taxon>
        <taxon>Vitis</taxon>
    </lineage>
</organism>
<dbReference type="AlphaFoldDB" id="A0A438GGF5"/>
<comment type="caution">
    <text evidence="2">The sequence shown here is derived from an EMBL/GenBank/DDBJ whole genome shotgun (WGS) entry which is preliminary data.</text>
</comment>
<evidence type="ECO:0000313" key="3">
    <source>
        <dbReference type="Proteomes" id="UP000288805"/>
    </source>
</evidence>
<dbReference type="Proteomes" id="UP000288805">
    <property type="component" value="Unassembled WGS sequence"/>
</dbReference>
<gene>
    <name evidence="2" type="ORF">CK203_062711</name>
</gene>
<protein>
    <recommendedName>
        <fullName evidence="1">Retrovirus-related Pol polyprotein from transposon TNT 1-94-like beta-barrel domain-containing protein</fullName>
    </recommendedName>
</protein>